<evidence type="ECO:0000313" key="4">
    <source>
        <dbReference type="Proteomes" id="UP000194577"/>
    </source>
</evidence>
<evidence type="ECO:0000313" key="3">
    <source>
        <dbReference type="EMBL" id="PHP53191.1"/>
    </source>
</evidence>
<feature type="region of interest" description="Disordered" evidence="1">
    <location>
        <begin position="231"/>
        <end position="363"/>
    </location>
</feature>
<proteinExistence type="predicted"/>
<feature type="compositionally biased region" description="Low complexity" evidence="1">
    <location>
        <begin position="267"/>
        <end position="288"/>
    </location>
</feature>
<evidence type="ECO:0000256" key="1">
    <source>
        <dbReference type="SAM" id="MobiDB-lite"/>
    </source>
</evidence>
<feature type="compositionally biased region" description="Polar residues" evidence="1">
    <location>
        <begin position="332"/>
        <end position="353"/>
    </location>
</feature>
<organism evidence="3 4">
    <name type="scientific">Actinomyces ruminis</name>
    <dbReference type="NCBI Taxonomy" id="1937003"/>
    <lineage>
        <taxon>Bacteria</taxon>
        <taxon>Bacillati</taxon>
        <taxon>Actinomycetota</taxon>
        <taxon>Actinomycetes</taxon>
        <taxon>Actinomycetales</taxon>
        <taxon>Actinomycetaceae</taxon>
        <taxon>Actinomyces</taxon>
    </lineage>
</organism>
<comment type="caution">
    <text evidence="3">The sequence shown here is derived from an EMBL/GenBank/DDBJ whole genome shotgun (WGS) entry which is preliminary data.</text>
</comment>
<dbReference type="Pfam" id="PF15604">
    <property type="entry name" value="Ntox15"/>
    <property type="match status" value="1"/>
</dbReference>
<accession>A0ABX4MCX9</accession>
<gene>
    <name evidence="3" type="ORF">BW737_004200</name>
</gene>
<feature type="compositionally biased region" description="Basic residues" evidence="1">
    <location>
        <begin position="354"/>
        <end position="363"/>
    </location>
</feature>
<sequence>MPPHPNNPSPANNAVPGLVAADMFTPGRAGGRDVLVWEGSAAAPASPLPWHSSTPVEVFFHTGHRPGTRALLQEFTRQLDRQLSALSLLSAQRLLEGIRTYREQGREPTSESVRKARKDFMKDVMRELRDKYQFSKKDARAKTAEINDALVVLHESDQVTFGPSQPGLSADGYPSMGHGPVNSSIGSQGKPMATALEQAALAVPAEQRAGVRILIRAVLTDSPELAKQLRTGQAALEPRSQTQKTSTSPRAPPWTPTKVATDIANNTTPWQPRPTDTQTQTTTPPQRQLTHDAPTLQPSPPTSRPGRDPENSAALRKPRAARKRTPEDIKTAINTHAQQIRQNARTPQTTRTHTNPKHPRLSR</sequence>
<dbReference type="Proteomes" id="UP000194577">
    <property type="component" value="Unassembled WGS sequence"/>
</dbReference>
<protein>
    <recommendedName>
        <fullName evidence="2">Novel toxin 15 domain-containing protein</fullName>
    </recommendedName>
</protein>
<dbReference type="EMBL" id="MTPX02000028">
    <property type="protein sequence ID" value="PHP53191.1"/>
    <property type="molecule type" value="Genomic_DNA"/>
</dbReference>
<feature type="region of interest" description="Disordered" evidence="1">
    <location>
        <begin position="162"/>
        <end position="190"/>
    </location>
</feature>
<feature type="compositionally biased region" description="Polar residues" evidence="1">
    <location>
        <begin position="239"/>
        <end position="249"/>
    </location>
</feature>
<dbReference type="RefSeq" id="WP_086615071.1">
    <property type="nucleotide sequence ID" value="NZ_MTPX02000028.1"/>
</dbReference>
<evidence type="ECO:0000259" key="2">
    <source>
        <dbReference type="Pfam" id="PF15604"/>
    </source>
</evidence>
<keyword evidence="4" id="KW-1185">Reference proteome</keyword>
<dbReference type="InterPro" id="IPR028949">
    <property type="entry name" value="Ntox15"/>
</dbReference>
<name>A0ABX4MCX9_9ACTO</name>
<reference evidence="3 4" key="1">
    <citation type="submission" date="2017-10" db="EMBL/GenBank/DDBJ databases">
        <title>Draft genome sequence of cellulolytic Actinomyces sp CtC72 isolated from cattle rumen fluid.</title>
        <authorList>
            <person name="Joshi A.J."/>
            <person name="Vasudevan G."/>
            <person name="Lanjekar V.B."/>
            <person name="Hivarkar S."/>
            <person name="Engineer A."/>
            <person name="Pore S.D."/>
            <person name="Dhakephalkar P.K."/>
            <person name="Dagar S."/>
        </authorList>
    </citation>
    <scope>NUCLEOTIDE SEQUENCE [LARGE SCALE GENOMIC DNA]</scope>
    <source>
        <strain evidence="4">CtC72</strain>
    </source>
</reference>
<feature type="domain" description="Novel toxin 15" evidence="2">
    <location>
        <begin position="72"/>
        <end position="216"/>
    </location>
</feature>